<dbReference type="AlphaFoldDB" id="A0A8S9TJK7"/>
<proteinExistence type="predicted"/>
<feature type="compositionally biased region" description="Low complexity" evidence="1">
    <location>
        <begin position="44"/>
        <end position="57"/>
    </location>
</feature>
<reference evidence="2" key="1">
    <citation type="submission" date="2020-03" db="EMBL/GenBank/DDBJ databases">
        <title>Hybrid Assembly of Korean Phytophthora infestans isolates.</title>
        <authorList>
            <person name="Prokchorchik M."/>
            <person name="Lee Y."/>
            <person name="Seo J."/>
            <person name="Cho J.-H."/>
            <person name="Park Y.-E."/>
            <person name="Jang D.-C."/>
            <person name="Im J.-S."/>
            <person name="Choi J.-G."/>
            <person name="Park H.-J."/>
            <person name="Lee G.-B."/>
            <person name="Lee Y.-G."/>
            <person name="Hong S.-Y."/>
            <person name="Cho K."/>
            <person name="Sohn K.H."/>
        </authorList>
    </citation>
    <scope>NUCLEOTIDE SEQUENCE</scope>
    <source>
        <strain evidence="2">KR_2_A2</strain>
    </source>
</reference>
<feature type="compositionally biased region" description="Low complexity" evidence="1">
    <location>
        <begin position="1"/>
        <end position="15"/>
    </location>
</feature>
<feature type="non-terminal residue" evidence="2">
    <location>
        <position position="72"/>
    </location>
</feature>
<evidence type="ECO:0000313" key="3">
    <source>
        <dbReference type="Proteomes" id="UP000704712"/>
    </source>
</evidence>
<sequence length="72" mass="7894">MGRTNAATSSALTASRDARARADRHPARAMLRQSTQMKEMMRQTVTKKTQKTKVAATKKAATTQMIATTMLP</sequence>
<accession>A0A8S9TJK7</accession>
<comment type="caution">
    <text evidence="2">The sequence shown here is derived from an EMBL/GenBank/DDBJ whole genome shotgun (WGS) entry which is preliminary data.</text>
</comment>
<name>A0A8S9TJK7_PHYIN</name>
<feature type="region of interest" description="Disordered" evidence="1">
    <location>
        <begin position="1"/>
        <end position="27"/>
    </location>
</feature>
<protein>
    <submittedName>
        <fullName evidence="2">Uncharacterized protein</fullName>
    </submittedName>
</protein>
<organism evidence="2 3">
    <name type="scientific">Phytophthora infestans</name>
    <name type="common">Potato late blight agent</name>
    <name type="synonym">Botrytis infestans</name>
    <dbReference type="NCBI Taxonomy" id="4787"/>
    <lineage>
        <taxon>Eukaryota</taxon>
        <taxon>Sar</taxon>
        <taxon>Stramenopiles</taxon>
        <taxon>Oomycota</taxon>
        <taxon>Peronosporomycetes</taxon>
        <taxon>Peronosporales</taxon>
        <taxon>Peronosporaceae</taxon>
        <taxon>Phytophthora</taxon>
    </lineage>
</organism>
<gene>
    <name evidence="2" type="ORF">GN958_ATG21732</name>
</gene>
<feature type="compositionally biased region" description="Basic and acidic residues" evidence="1">
    <location>
        <begin position="16"/>
        <end position="26"/>
    </location>
</feature>
<dbReference type="Proteomes" id="UP000704712">
    <property type="component" value="Unassembled WGS sequence"/>
</dbReference>
<evidence type="ECO:0000313" key="2">
    <source>
        <dbReference type="EMBL" id="KAF4129075.1"/>
    </source>
</evidence>
<feature type="region of interest" description="Disordered" evidence="1">
    <location>
        <begin position="38"/>
        <end position="57"/>
    </location>
</feature>
<evidence type="ECO:0000256" key="1">
    <source>
        <dbReference type="SAM" id="MobiDB-lite"/>
    </source>
</evidence>
<dbReference type="EMBL" id="JAACNO010003010">
    <property type="protein sequence ID" value="KAF4129075.1"/>
    <property type="molecule type" value="Genomic_DNA"/>
</dbReference>